<evidence type="ECO:0000313" key="2">
    <source>
        <dbReference type="Proteomes" id="UP000460287"/>
    </source>
</evidence>
<dbReference type="Proteomes" id="UP000460287">
    <property type="component" value="Unassembled WGS sequence"/>
</dbReference>
<dbReference type="Pfam" id="PF10978">
    <property type="entry name" value="DUF2785"/>
    <property type="match status" value="1"/>
</dbReference>
<proteinExistence type="predicted"/>
<dbReference type="EMBL" id="VULX01000011">
    <property type="protein sequence ID" value="MSR91483.1"/>
    <property type="molecule type" value="Genomic_DNA"/>
</dbReference>
<name>A0A7X2MYL7_9CLOT</name>
<organism evidence="1 2">
    <name type="scientific">Inconstantimicrobium porci</name>
    <dbReference type="NCBI Taxonomy" id="2652291"/>
    <lineage>
        <taxon>Bacteria</taxon>
        <taxon>Bacillati</taxon>
        <taxon>Bacillota</taxon>
        <taxon>Clostridia</taxon>
        <taxon>Eubacteriales</taxon>
        <taxon>Clostridiaceae</taxon>
        <taxon>Inconstantimicrobium</taxon>
    </lineage>
</organism>
<gene>
    <name evidence="1" type="ORF">FYJ33_08690</name>
</gene>
<dbReference type="RefSeq" id="WP_154531374.1">
    <property type="nucleotide sequence ID" value="NZ_VULX01000011.1"/>
</dbReference>
<sequence length="292" mass="35010">MNNEREELLKKLEEIKHNDYKEDDKKVIKETTDLMLKYIGDTDPHLRDELIYSTFCYWITEKCYFNSEELKEILNVILDKNHLFYKIGSEKEDSVVTRTFSMLVIDLLLYMNMQKQYLSLEEFNNLKDCVIRYYNEEKDLRGYEERIGWMHAAAHGADVLCSIVRSKQCDKETMLKVLDGFNHVLENTKYLLSHEEDERMATVVYEVVIRNVLGREKVCQWISRLGSVITPGYSDEKYIQRVNTKNFVRSLYFRLIREDNTTEYTDVLFKKEEELNNFLKYNKEIKEELEIL</sequence>
<protein>
    <submittedName>
        <fullName evidence="1">DUF2785 domain-containing protein</fullName>
    </submittedName>
</protein>
<accession>A0A7X2MYL7</accession>
<evidence type="ECO:0000313" key="1">
    <source>
        <dbReference type="EMBL" id="MSR91483.1"/>
    </source>
</evidence>
<dbReference type="InterPro" id="IPR021247">
    <property type="entry name" value="DUF2785"/>
</dbReference>
<dbReference type="AlphaFoldDB" id="A0A7X2MYL7"/>
<keyword evidence="2" id="KW-1185">Reference proteome</keyword>
<comment type="caution">
    <text evidence="1">The sequence shown here is derived from an EMBL/GenBank/DDBJ whole genome shotgun (WGS) entry which is preliminary data.</text>
</comment>
<reference evidence="1 2" key="1">
    <citation type="submission" date="2019-08" db="EMBL/GenBank/DDBJ databases">
        <title>In-depth cultivation of the pig gut microbiome towards novel bacterial diversity and tailored functional studies.</title>
        <authorList>
            <person name="Wylensek D."/>
            <person name="Hitch T.C.A."/>
            <person name="Clavel T."/>
        </authorList>
    </citation>
    <scope>NUCLEOTIDE SEQUENCE [LARGE SCALE GENOMIC DNA]</scope>
    <source>
        <strain evidence="1 2">WCA-383-APC-5B</strain>
    </source>
</reference>